<keyword evidence="5" id="KW-1185">Reference proteome</keyword>
<organism evidence="4 5">
    <name type="scientific">Halomonas litopenaei</name>
    <dbReference type="NCBI Taxonomy" id="2109328"/>
    <lineage>
        <taxon>Bacteria</taxon>
        <taxon>Pseudomonadati</taxon>
        <taxon>Pseudomonadota</taxon>
        <taxon>Gammaproteobacteria</taxon>
        <taxon>Oceanospirillales</taxon>
        <taxon>Halomonadaceae</taxon>
        <taxon>Halomonas</taxon>
    </lineage>
</organism>
<sequence length="210" mass="23117">MMGKAMARTKDASKEATRDTREGQDALRLGQQIRDLRKARQMTLAELAERVNRSVGYLSQVERGASSLPIGVLQAISEALGVRVSWFFEADNDVPEHERDVIVRASGRRAMEFSGIGVREELLSPRLSGQLILIMTRLEPGGSGGEVPRQRKGEEAGYVEAGQLELTIGDQCHLLEAGDSFSITGDQPHLIRNPGDIETRVVWVMTGVDY</sequence>
<dbReference type="Pfam" id="PF01381">
    <property type="entry name" value="HTH_3"/>
    <property type="match status" value="1"/>
</dbReference>
<evidence type="ECO:0000313" key="4">
    <source>
        <dbReference type="EMBL" id="PTL95788.1"/>
    </source>
</evidence>
<feature type="region of interest" description="Disordered" evidence="2">
    <location>
        <begin position="1"/>
        <end position="26"/>
    </location>
</feature>
<evidence type="ECO:0000259" key="3">
    <source>
        <dbReference type="PROSITE" id="PS50943"/>
    </source>
</evidence>
<dbReference type="PANTHER" id="PTHR46797:SF2">
    <property type="entry name" value="TRANSCRIPTIONAL REGULATOR"/>
    <property type="match status" value="1"/>
</dbReference>
<comment type="caution">
    <text evidence="4">The sequence shown here is derived from an EMBL/GenBank/DDBJ whole genome shotgun (WGS) entry which is preliminary data.</text>
</comment>
<dbReference type="CDD" id="cd00093">
    <property type="entry name" value="HTH_XRE"/>
    <property type="match status" value="1"/>
</dbReference>
<reference evidence="4 5" key="1">
    <citation type="submission" date="2018-03" db="EMBL/GenBank/DDBJ databases">
        <authorList>
            <person name="Zhou J."/>
            <person name="Li X."/>
            <person name="Xue M."/>
            <person name="Yin J."/>
        </authorList>
    </citation>
    <scope>NUCLEOTIDE SEQUENCE [LARGE SCALE GENOMIC DNA]</scope>
    <source>
        <strain evidence="4 5">SYSU ZJ2214</strain>
    </source>
</reference>
<dbReference type="InterPro" id="IPR010982">
    <property type="entry name" value="Lambda_DNA-bd_dom_sf"/>
</dbReference>
<dbReference type="Proteomes" id="UP000241895">
    <property type="component" value="Unassembled WGS sequence"/>
</dbReference>
<dbReference type="SUPFAM" id="SSF47413">
    <property type="entry name" value="lambda repressor-like DNA-binding domains"/>
    <property type="match status" value="1"/>
</dbReference>
<dbReference type="InterPro" id="IPR013096">
    <property type="entry name" value="Cupin_2"/>
</dbReference>
<dbReference type="Pfam" id="PF07883">
    <property type="entry name" value="Cupin_2"/>
    <property type="match status" value="1"/>
</dbReference>
<protein>
    <submittedName>
        <fullName evidence="4">XRE family transcriptional regulator</fullName>
    </submittedName>
</protein>
<evidence type="ECO:0000256" key="1">
    <source>
        <dbReference type="ARBA" id="ARBA00023125"/>
    </source>
</evidence>
<evidence type="ECO:0000313" key="5">
    <source>
        <dbReference type="Proteomes" id="UP000241895"/>
    </source>
</evidence>
<dbReference type="EMBL" id="PXNS01000002">
    <property type="protein sequence ID" value="PTL95788.1"/>
    <property type="molecule type" value="Genomic_DNA"/>
</dbReference>
<dbReference type="InterPro" id="IPR014710">
    <property type="entry name" value="RmlC-like_jellyroll"/>
</dbReference>
<dbReference type="InterPro" id="IPR011051">
    <property type="entry name" value="RmlC_Cupin_sf"/>
</dbReference>
<evidence type="ECO:0000256" key="2">
    <source>
        <dbReference type="SAM" id="MobiDB-lite"/>
    </source>
</evidence>
<name>A0ABX5J251_9GAMM</name>
<dbReference type="PANTHER" id="PTHR46797">
    <property type="entry name" value="HTH-TYPE TRANSCRIPTIONAL REGULATOR"/>
    <property type="match status" value="1"/>
</dbReference>
<feature type="compositionally biased region" description="Basic and acidic residues" evidence="2">
    <location>
        <begin position="8"/>
        <end position="25"/>
    </location>
</feature>
<keyword evidence="1" id="KW-0238">DNA-binding</keyword>
<dbReference type="Gene3D" id="2.60.120.10">
    <property type="entry name" value="Jelly Rolls"/>
    <property type="match status" value="1"/>
</dbReference>
<dbReference type="SMART" id="SM00530">
    <property type="entry name" value="HTH_XRE"/>
    <property type="match status" value="1"/>
</dbReference>
<dbReference type="Gene3D" id="1.10.260.40">
    <property type="entry name" value="lambda repressor-like DNA-binding domains"/>
    <property type="match status" value="1"/>
</dbReference>
<dbReference type="InterPro" id="IPR001387">
    <property type="entry name" value="Cro/C1-type_HTH"/>
</dbReference>
<dbReference type="PROSITE" id="PS50943">
    <property type="entry name" value="HTH_CROC1"/>
    <property type="match status" value="1"/>
</dbReference>
<dbReference type="InterPro" id="IPR050807">
    <property type="entry name" value="TransReg_Diox_bact_type"/>
</dbReference>
<feature type="domain" description="HTH cro/C1-type" evidence="3">
    <location>
        <begin position="33"/>
        <end position="87"/>
    </location>
</feature>
<accession>A0ABX5J251</accession>
<dbReference type="SUPFAM" id="SSF51182">
    <property type="entry name" value="RmlC-like cupins"/>
    <property type="match status" value="1"/>
</dbReference>
<dbReference type="CDD" id="cd02209">
    <property type="entry name" value="cupin_XRE_C"/>
    <property type="match status" value="1"/>
</dbReference>
<gene>
    <name evidence="4" type="ORF">C6W88_04915</name>
</gene>
<proteinExistence type="predicted"/>